<evidence type="ECO:0000313" key="2">
    <source>
        <dbReference type="EMBL" id="CAG8568412.1"/>
    </source>
</evidence>
<dbReference type="EMBL" id="CAJVPZ010006001">
    <property type="protein sequence ID" value="CAG8568412.1"/>
    <property type="molecule type" value="Genomic_DNA"/>
</dbReference>
<comment type="caution">
    <text evidence="2">The sequence shown here is derived from an EMBL/GenBank/DDBJ whole genome shotgun (WGS) entry which is preliminary data.</text>
</comment>
<reference evidence="2" key="1">
    <citation type="submission" date="2021-06" db="EMBL/GenBank/DDBJ databases">
        <authorList>
            <person name="Kallberg Y."/>
            <person name="Tangrot J."/>
            <person name="Rosling A."/>
        </authorList>
    </citation>
    <scope>NUCLEOTIDE SEQUENCE</scope>
    <source>
        <strain evidence="2">IN212</strain>
    </source>
</reference>
<protein>
    <submittedName>
        <fullName evidence="2">3270_t:CDS:1</fullName>
    </submittedName>
</protein>
<sequence length="215" mass="24696">FFERDAVDIAKNITEAIAYLHDHGIIHRDFDLVVTGFGLSKIIDPEKFDILTTICVNPAYVAPEVLKELEHSKQVDMWAIGVITYFLLCGNTPFGDGRVDELMAIIQADYKFEPQECWETISERDFISKLLNIDPNNRLTADQALKHSWFYEPLPNQIGDQPRQFNSRKIFKKAVNTIRVINDLSRTNSSNIVNLIEESRKAADEDVAEIFYIEE</sequence>
<accession>A0A9N9BLG6</accession>
<dbReference type="InterPro" id="IPR011009">
    <property type="entry name" value="Kinase-like_dom_sf"/>
</dbReference>
<feature type="non-terminal residue" evidence="2">
    <location>
        <position position="215"/>
    </location>
</feature>
<dbReference type="Pfam" id="PF00069">
    <property type="entry name" value="Pkinase"/>
    <property type="match status" value="1"/>
</dbReference>
<dbReference type="GO" id="GO:0005524">
    <property type="term" value="F:ATP binding"/>
    <property type="evidence" value="ECO:0007669"/>
    <property type="project" value="InterPro"/>
</dbReference>
<name>A0A9N9BLG6_9GLOM</name>
<gene>
    <name evidence="2" type="ORF">RFULGI_LOCUS5355</name>
</gene>
<feature type="domain" description="Protein kinase" evidence="1">
    <location>
        <begin position="1"/>
        <end position="150"/>
    </location>
</feature>
<evidence type="ECO:0000313" key="3">
    <source>
        <dbReference type="Proteomes" id="UP000789396"/>
    </source>
</evidence>
<dbReference type="Proteomes" id="UP000789396">
    <property type="component" value="Unassembled WGS sequence"/>
</dbReference>
<dbReference type="GO" id="GO:0004672">
    <property type="term" value="F:protein kinase activity"/>
    <property type="evidence" value="ECO:0007669"/>
    <property type="project" value="InterPro"/>
</dbReference>
<dbReference type="SUPFAM" id="SSF56112">
    <property type="entry name" value="Protein kinase-like (PK-like)"/>
    <property type="match status" value="1"/>
</dbReference>
<proteinExistence type="predicted"/>
<evidence type="ECO:0000259" key="1">
    <source>
        <dbReference type="PROSITE" id="PS50011"/>
    </source>
</evidence>
<dbReference type="PROSITE" id="PS50011">
    <property type="entry name" value="PROTEIN_KINASE_DOM"/>
    <property type="match status" value="1"/>
</dbReference>
<keyword evidence="3" id="KW-1185">Reference proteome</keyword>
<organism evidence="2 3">
    <name type="scientific">Racocetra fulgida</name>
    <dbReference type="NCBI Taxonomy" id="60492"/>
    <lineage>
        <taxon>Eukaryota</taxon>
        <taxon>Fungi</taxon>
        <taxon>Fungi incertae sedis</taxon>
        <taxon>Mucoromycota</taxon>
        <taxon>Glomeromycotina</taxon>
        <taxon>Glomeromycetes</taxon>
        <taxon>Diversisporales</taxon>
        <taxon>Gigasporaceae</taxon>
        <taxon>Racocetra</taxon>
    </lineage>
</organism>
<dbReference type="InterPro" id="IPR000719">
    <property type="entry name" value="Prot_kinase_dom"/>
</dbReference>
<dbReference type="AlphaFoldDB" id="A0A9N9BLG6"/>
<dbReference type="PANTHER" id="PTHR24347">
    <property type="entry name" value="SERINE/THREONINE-PROTEIN KINASE"/>
    <property type="match status" value="1"/>
</dbReference>
<dbReference type="Gene3D" id="1.10.510.10">
    <property type="entry name" value="Transferase(Phosphotransferase) domain 1"/>
    <property type="match status" value="1"/>
</dbReference>
<dbReference type="OrthoDB" id="40902at2759"/>
<dbReference type="SMART" id="SM00220">
    <property type="entry name" value="S_TKc"/>
    <property type="match status" value="1"/>
</dbReference>